<evidence type="ECO:0000313" key="2">
    <source>
        <dbReference type="EMBL" id="GLQ08814.1"/>
    </source>
</evidence>
<dbReference type="EMBL" id="BSNG01000001">
    <property type="protein sequence ID" value="GLQ08814.1"/>
    <property type="molecule type" value="Genomic_DNA"/>
</dbReference>
<evidence type="ECO:0000313" key="3">
    <source>
        <dbReference type="Proteomes" id="UP001161406"/>
    </source>
</evidence>
<protein>
    <submittedName>
        <fullName evidence="2">Uncharacterized protein</fullName>
    </submittedName>
</protein>
<organism evidence="2 3">
    <name type="scientific">Devosia yakushimensis</name>
    <dbReference type="NCBI Taxonomy" id="470028"/>
    <lineage>
        <taxon>Bacteria</taxon>
        <taxon>Pseudomonadati</taxon>
        <taxon>Pseudomonadota</taxon>
        <taxon>Alphaproteobacteria</taxon>
        <taxon>Hyphomicrobiales</taxon>
        <taxon>Devosiaceae</taxon>
        <taxon>Devosia</taxon>
    </lineage>
</organism>
<evidence type="ECO:0000256" key="1">
    <source>
        <dbReference type="SAM" id="MobiDB-lite"/>
    </source>
</evidence>
<gene>
    <name evidence="2" type="ORF">GCM10007913_07460</name>
</gene>
<comment type="caution">
    <text evidence="2">The sequence shown here is derived from an EMBL/GenBank/DDBJ whole genome shotgun (WGS) entry which is preliminary data.</text>
</comment>
<feature type="region of interest" description="Disordered" evidence="1">
    <location>
        <begin position="46"/>
        <end position="67"/>
    </location>
</feature>
<reference evidence="2" key="2">
    <citation type="submission" date="2023-01" db="EMBL/GenBank/DDBJ databases">
        <title>Draft genome sequence of Devosia yakushimensis strain NBRC 103855.</title>
        <authorList>
            <person name="Sun Q."/>
            <person name="Mori K."/>
        </authorList>
    </citation>
    <scope>NUCLEOTIDE SEQUENCE</scope>
    <source>
        <strain evidence="2">NBRC 103855</strain>
    </source>
</reference>
<dbReference type="Proteomes" id="UP001161406">
    <property type="component" value="Unassembled WGS sequence"/>
</dbReference>
<keyword evidence="3" id="KW-1185">Reference proteome</keyword>
<accession>A0ABQ5UC56</accession>
<proteinExistence type="predicted"/>
<name>A0ABQ5UC56_9HYPH</name>
<reference evidence="2" key="1">
    <citation type="journal article" date="2014" name="Int. J. Syst. Evol. Microbiol.">
        <title>Complete genome of a new Firmicutes species belonging to the dominant human colonic microbiota ('Ruminococcus bicirculans') reveals two chromosomes and a selective capacity to utilize plant glucans.</title>
        <authorList>
            <consortium name="NISC Comparative Sequencing Program"/>
            <person name="Wegmann U."/>
            <person name="Louis P."/>
            <person name="Goesmann A."/>
            <person name="Henrissat B."/>
            <person name="Duncan S.H."/>
            <person name="Flint H.J."/>
        </authorList>
    </citation>
    <scope>NUCLEOTIDE SEQUENCE</scope>
    <source>
        <strain evidence="2">NBRC 103855</strain>
    </source>
</reference>
<sequence>MFEGDGLGEIHHDFGTPAQAQQFAPQAAFVMFENNEVERRALPMVWRQDGNGTKHHRLSDGNEASRPGNTLARQVIVLKTLMIQ</sequence>